<dbReference type="Proteomes" id="UP000321103">
    <property type="component" value="Unassembled WGS sequence"/>
</dbReference>
<dbReference type="AlphaFoldDB" id="A0A512IHJ2"/>
<protein>
    <submittedName>
        <fullName evidence="2">Uncharacterized protein</fullName>
    </submittedName>
</protein>
<sequence length="68" mass="7128">MSETRAGRRTTCAARFAPAGCVTVKTPSSLVVQSPGTTAPDLPGRSGREMSIHDGPLSAPQFEKRNVS</sequence>
<dbReference type="EMBL" id="BJZS01000111">
    <property type="protein sequence ID" value="GEO97185.1"/>
    <property type="molecule type" value="Genomic_DNA"/>
</dbReference>
<proteinExistence type="predicted"/>
<name>A0A512IHJ2_9MICC</name>
<evidence type="ECO:0000313" key="3">
    <source>
        <dbReference type="Proteomes" id="UP000321103"/>
    </source>
</evidence>
<organism evidence="2 3">
    <name type="scientific">Kocuria turfanensis</name>
    <dbReference type="NCBI Taxonomy" id="388357"/>
    <lineage>
        <taxon>Bacteria</taxon>
        <taxon>Bacillati</taxon>
        <taxon>Actinomycetota</taxon>
        <taxon>Actinomycetes</taxon>
        <taxon>Micrococcales</taxon>
        <taxon>Micrococcaceae</taxon>
        <taxon>Kocuria</taxon>
    </lineage>
</organism>
<feature type="region of interest" description="Disordered" evidence="1">
    <location>
        <begin position="31"/>
        <end position="68"/>
    </location>
</feature>
<keyword evidence="3" id="KW-1185">Reference proteome</keyword>
<evidence type="ECO:0000313" key="2">
    <source>
        <dbReference type="EMBL" id="GEO97185.1"/>
    </source>
</evidence>
<reference evidence="2 3" key="1">
    <citation type="submission" date="2019-07" db="EMBL/GenBank/DDBJ databases">
        <title>Whole genome shotgun sequence of Kocuria turfanensis NBRC 107627.</title>
        <authorList>
            <person name="Hosoyama A."/>
            <person name="Uohara A."/>
            <person name="Ohji S."/>
            <person name="Ichikawa N."/>
        </authorList>
    </citation>
    <scope>NUCLEOTIDE SEQUENCE [LARGE SCALE GENOMIC DNA]</scope>
    <source>
        <strain evidence="2 3">NBRC 107627</strain>
    </source>
</reference>
<evidence type="ECO:0000256" key="1">
    <source>
        <dbReference type="SAM" id="MobiDB-lite"/>
    </source>
</evidence>
<comment type="caution">
    <text evidence="2">The sequence shown here is derived from an EMBL/GenBank/DDBJ whole genome shotgun (WGS) entry which is preliminary data.</text>
</comment>
<gene>
    <name evidence="2" type="ORF">KTU01_33080</name>
</gene>
<accession>A0A512IHJ2</accession>